<feature type="compositionally biased region" description="Basic residues" evidence="3">
    <location>
        <begin position="254"/>
        <end position="264"/>
    </location>
</feature>
<evidence type="ECO:0000313" key="5">
    <source>
        <dbReference type="EMBL" id="QHT17495.1"/>
    </source>
</evidence>
<dbReference type="AlphaFoldDB" id="A0A6C0DPJ6"/>
<feature type="domain" description="Disease resistance R13L4/SHOC-2-like LRR" evidence="4">
    <location>
        <begin position="104"/>
        <end position="179"/>
    </location>
</feature>
<protein>
    <recommendedName>
        <fullName evidence="4">Disease resistance R13L4/SHOC-2-like LRR domain-containing protein</fullName>
    </recommendedName>
</protein>
<keyword evidence="2" id="KW-0677">Repeat</keyword>
<feature type="compositionally biased region" description="Low complexity" evidence="3">
    <location>
        <begin position="238"/>
        <end position="253"/>
    </location>
</feature>
<feature type="region of interest" description="Disordered" evidence="3">
    <location>
        <begin position="226"/>
        <end position="264"/>
    </location>
</feature>
<sequence>MENIQNLKLKAALELFVNENTNTFTFGKPEMYKKNNINLSQSDVDSLFNVLINNKEKLHNLYLNGVGITNIPESIGQLSNLILLSLIYNKIENLPNEICDLKKLQILSLSNNEITNLPQRIGVLVNLNWIDLNENPIENLPDSITNLKNLEKLNLMNTGIKKTDINKLQQLEQICKNNGDNIFGTKKDKEFYKNPKIYIDDIGLLRTQNKNVLSKHDFDNIIRGIAYPSPKSTKRKTMTTTRRSPSPSSTSSKKTQKSRKTPTP</sequence>
<name>A0A6C0DPJ6_9ZZZZ</name>
<reference evidence="5" key="1">
    <citation type="journal article" date="2020" name="Nature">
        <title>Giant virus diversity and host interactions through global metagenomics.</title>
        <authorList>
            <person name="Schulz F."/>
            <person name="Roux S."/>
            <person name="Paez-Espino D."/>
            <person name="Jungbluth S."/>
            <person name="Walsh D.A."/>
            <person name="Denef V.J."/>
            <person name="McMahon K.D."/>
            <person name="Konstantinidis K.T."/>
            <person name="Eloe-Fadrosh E.A."/>
            <person name="Kyrpides N.C."/>
            <person name="Woyke T."/>
        </authorList>
    </citation>
    <scope>NUCLEOTIDE SEQUENCE</scope>
    <source>
        <strain evidence="5">GVMAG-M-3300023174-24</strain>
    </source>
</reference>
<dbReference type="PANTHER" id="PTHR48051:SF54">
    <property type="entry name" value="LEUCINE-RICH REPEAT-CONTAINING PROTEIN"/>
    <property type="match status" value="1"/>
</dbReference>
<evidence type="ECO:0000259" key="4">
    <source>
        <dbReference type="Pfam" id="PF23598"/>
    </source>
</evidence>
<dbReference type="EMBL" id="MN739638">
    <property type="protein sequence ID" value="QHT17495.1"/>
    <property type="molecule type" value="Genomic_DNA"/>
</dbReference>
<dbReference type="InterPro" id="IPR032675">
    <property type="entry name" value="LRR_dom_sf"/>
</dbReference>
<organism evidence="5">
    <name type="scientific">viral metagenome</name>
    <dbReference type="NCBI Taxonomy" id="1070528"/>
    <lineage>
        <taxon>unclassified sequences</taxon>
        <taxon>metagenomes</taxon>
        <taxon>organismal metagenomes</taxon>
    </lineage>
</organism>
<evidence type="ECO:0000256" key="1">
    <source>
        <dbReference type="ARBA" id="ARBA00022614"/>
    </source>
</evidence>
<dbReference type="InterPro" id="IPR050216">
    <property type="entry name" value="LRR_domain-containing"/>
</dbReference>
<dbReference type="Gene3D" id="3.80.10.10">
    <property type="entry name" value="Ribonuclease Inhibitor"/>
    <property type="match status" value="1"/>
</dbReference>
<dbReference type="GO" id="GO:0005737">
    <property type="term" value="C:cytoplasm"/>
    <property type="evidence" value="ECO:0007669"/>
    <property type="project" value="TreeGrafter"/>
</dbReference>
<dbReference type="InterPro" id="IPR055414">
    <property type="entry name" value="LRR_R13L4/SHOC2-like"/>
</dbReference>
<dbReference type="InterPro" id="IPR003591">
    <property type="entry name" value="Leu-rich_rpt_typical-subtyp"/>
</dbReference>
<accession>A0A6C0DPJ6</accession>
<keyword evidence="1" id="KW-0433">Leucine-rich repeat</keyword>
<dbReference type="PANTHER" id="PTHR48051">
    <property type="match status" value="1"/>
</dbReference>
<dbReference type="InterPro" id="IPR001611">
    <property type="entry name" value="Leu-rich_rpt"/>
</dbReference>
<dbReference type="PROSITE" id="PS51450">
    <property type="entry name" value="LRR"/>
    <property type="match status" value="2"/>
</dbReference>
<dbReference type="SUPFAM" id="SSF52058">
    <property type="entry name" value="L domain-like"/>
    <property type="match status" value="1"/>
</dbReference>
<evidence type="ECO:0000256" key="2">
    <source>
        <dbReference type="ARBA" id="ARBA00022737"/>
    </source>
</evidence>
<dbReference type="Pfam" id="PF23598">
    <property type="entry name" value="LRR_14"/>
    <property type="match status" value="1"/>
</dbReference>
<evidence type="ECO:0000256" key="3">
    <source>
        <dbReference type="SAM" id="MobiDB-lite"/>
    </source>
</evidence>
<proteinExistence type="predicted"/>
<dbReference type="SMART" id="SM00369">
    <property type="entry name" value="LRR_TYP"/>
    <property type="match status" value="3"/>
</dbReference>